<reference evidence="19" key="1">
    <citation type="journal article" date="2008" name="Insect Biochem. Mol. Biol.">
        <title>The genome of a lepidopteran model insect, the silkworm Bombyx mori.</title>
        <authorList>
            <consortium name="International Silkworm Genome Consortium"/>
        </authorList>
    </citation>
    <scope>NUCLEOTIDE SEQUENCE [LARGE SCALE GENOMIC DNA]</scope>
    <source>
        <strain evidence="19">p50T</strain>
    </source>
</reference>
<evidence type="ECO:0000313" key="19">
    <source>
        <dbReference type="Proteomes" id="UP000005204"/>
    </source>
</evidence>
<organism evidence="18 19">
    <name type="scientific">Bombyx mori</name>
    <name type="common">Silk moth</name>
    <dbReference type="NCBI Taxonomy" id="7091"/>
    <lineage>
        <taxon>Eukaryota</taxon>
        <taxon>Metazoa</taxon>
        <taxon>Ecdysozoa</taxon>
        <taxon>Arthropoda</taxon>
        <taxon>Hexapoda</taxon>
        <taxon>Insecta</taxon>
        <taxon>Pterygota</taxon>
        <taxon>Neoptera</taxon>
        <taxon>Endopterygota</taxon>
        <taxon>Lepidoptera</taxon>
        <taxon>Glossata</taxon>
        <taxon>Ditrysia</taxon>
        <taxon>Bombycoidea</taxon>
        <taxon>Bombycidae</taxon>
        <taxon>Bombycinae</taxon>
        <taxon>Bombyx</taxon>
    </lineage>
</organism>
<dbReference type="PANTHER" id="PTHR11705:SF153">
    <property type="entry name" value="ZINC CARBOXYPEPTIDASE A 1-LIKE PROTEIN"/>
    <property type="match status" value="1"/>
</dbReference>
<dbReference type="Gene3D" id="3.40.630.10">
    <property type="entry name" value="Zn peptidases"/>
    <property type="match status" value="1"/>
</dbReference>
<name>A0A8R2GCB3_BOMMO</name>
<keyword evidence="5" id="KW-0121">Carboxypeptidase</keyword>
<keyword evidence="15" id="KW-1133">Transmembrane helix</keyword>
<accession>A0A8R2GCB3</accession>
<dbReference type="SMART" id="SM00631">
    <property type="entry name" value="Zn_pept"/>
    <property type="match status" value="1"/>
</dbReference>
<keyword evidence="12" id="KW-1015">Disulfide bond</keyword>
<dbReference type="CDD" id="cd03860">
    <property type="entry name" value="M14_CP_A-B_like"/>
    <property type="match status" value="1"/>
</dbReference>
<dbReference type="Pfam" id="PF00246">
    <property type="entry name" value="Peptidase_M14"/>
    <property type="match status" value="1"/>
</dbReference>
<reference evidence="18" key="2">
    <citation type="submission" date="2022-06" db="UniProtKB">
        <authorList>
            <consortium name="EnsemblMetazoa"/>
        </authorList>
    </citation>
    <scope>IDENTIFICATION</scope>
    <source>
        <strain evidence="18">p50T (Dazao)</strain>
    </source>
</reference>
<keyword evidence="11" id="KW-0482">Metalloprotease</keyword>
<dbReference type="PROSITE" id="PS00133">
    <property type="entry name" value="CARBOXYPEPT_ZN_2"/>
    <property type="match status" value="1"/>
</dbReference>
<feature type="chain" id="PRO_5035779159" description="Peptidase M14 domain-containing protein" evidence="16">
    <location>
        <begin position="19"/>
        <end position="460"/>
    </location>
</feature>
<protein>
    <recommendedName>
        <fullName evidence="17">Peptidase M14 domain-containing protein</fullName>
    </recommendedName>
</protein>
<keyword evidence="15" id="KW-0472">Membrane</keyword>
<dbReference type="GO" id="GO:0005615">
    <property type="term" value="C:extracellular space"/>
    <property type="evidence" value="ECO:0007669"/>
    <property type="project" value="TreeGrafter"/>
</dbReference>
<dbReference type="GO" id="GO:0008270">
    <property type="term" value="F:zinc ion binding"/>
    <property type="evidence" value="ECO:0007669"/>
    <property type="project" value="InterPro"/>
</dbReference>
<dbReference type="GeneID" id="101740533"/>
<dbReference type="OrthoDB" id="3626597at2759"/>
<evidence type="ECO:0000256" key="9">
    <source>
        <dbReference type="ARBA" id="ARBA00022801"/>
    </source>
</evidence>
<evidence type="ECO:0000256" key="10">
    <source>
        <dbReference type="ARBA" id="ARBA00022833"/>
    </source>
</evidence>
<dbReference type="EnsemblMetazoa" id="XM_012697685.3">
    <property type="protein sequence ID" value="XP_012553139.1"/>
    <property type="gene ID" value="LOC101740533"/>
</dbReference>
<dbReference type="GO" id="GO:0006508">
    <property type="term" value="P:proteolysis"/>
    <property type="evidence" value="ECO:0007669"/>
    <property type="project" value="UniProtKB-KW"/>
</dbReference>
<keyword evidence="9" id="KW-0378">Hydrolase</keyword>
<feature type="transmembrane region" description="Helical" evidence="15">
    <location>
        <begin position="432"/>
        <end position="459"/>
    </location>
</feature>
<evidence type="ECO:0000256" key="1">
    <source>
        <dbReference type="ARBA" id="ARBA00001947"/>
    </source>
</evidence>
<dbReference type="InterPro" id="IPR036990">
    <property type="entry name" value="M14A-like_propep"/>
</dbReference>
<dbReference type="FunFam" id="3.40.630.10:FF:000040">
    <property type="entry name" value="zinc carboxypeptidase"/>
    <property type="match status" value="1"/>
</dbReference>
<comment type="cofactor">
    <cofactor evidence="1">
        <name>Zn(2+)</name>
        <dbReference type="ChEBI" id="CHEBI:29105"/>
    </cofactor>
</comment>
<feature type="domain" description="Peptidase M14" evidence="17">
    <location>
        <begin position="120"/>
        <end position="429"/>
    </location>
</feature>
<keyword evidence="19" id="KW-1185">Reference proteome</keyword>
<proteinExistence type="inferred from homology"/>
<dbReference type="PANTHER" id="PTHR11705">
    <property type="entry name" value="PROTEASE FAMILY M14 CARBOXYPEPTIDASE A,B"/>
    <property type="match status" value="1"/>
</dbReference>
<evidence type="ECO:0000256" key="6">
    <source>
        <dbReference type="ARBA" id="ARBA00022670"/>
    </source>
</evidence>
<feature type="signal peptide" evidence="16">
    <location>
        <begin position="1"/>
        <end position="18"/>
    </location>
</feature>
<evidence type="ECO:0000256" key="13">
    <source>
        <dbReference type="ARBA" id="ARBA00057299"/>
    </source>
</evidence>
<evidence type="ECO:0000256" key="14">
    <source>
        <dbReference type="PROSITE-ProRule" id="PRU01379"/>
    </source>
</evidence>
<keyword evidence="7" id="KW-0479">Metal-binding</keyword>
<evidence type="ECO:0000256" key="3">
    <source>
        <dbReference type="ARBA" id="ARBA00005988"/>
    </source>
</evidence>
<dbReference type="KEGG" id="bmor:101740533"/>
<dbReference type="AlphaFoldDB" id="A0A8R2GCB3"/>
<dbReference type="InterPro" id="IPR000834">
    <property type="entry name" value="Peptidase_M14"/>
</dbReference>
<dbReference type="PRINTS" id="PR00765">
    <property type="entry name" value="CRBOXYPTASEA"/>
</dbReference>
<dbReference type="Pfam" id="PF02244">
    <property type="entry name" value="Propep_M14"/>
    <property type="match status" value="1"/>
</dbReference>
<keyword evidence="4" id="KW-0964">Secreted</keyword>
<dbReference type="SMR" id="A0A8R2GCB3"/>
<evidence type="ECO:0000256" key="12">
    <source>
        <dbReference type="ARBA" id="ARBA00023157"/>
    </source>
</evidence>
<dbReference type="RefSeq" id="XP_012553139.1">
    <property type="nucleotide sequence ID" value="XM_012697685.4"/>
</dbReference>
<dbReference type="Proteomes" id="UP000005204">
    <property type="component" value="Unassembled WGS sequence"/>
</dbReference>
<keyword evidence="6" id="KW-0645">Protease</keyword>
<comment type="function">
    <text evidence="13">Involved in the digestion of the blood meal.</text>
</comment>
<dbReference type="SUPFAM" id="SSF53187">
    <property type="entry name" value="Zn-dependent exopeptidases"/>
    <property type="match status" value="1"/>
</dbReference>
<evidence type="ECO:0000313" key="18">
    <source>
        <dbReference type="EnsemblMetazoa" id="XP_012553139.1"/>
    </source>
</evidence>
<dbReference type="GO" id="GO:0004181">
    <property type="term" value="F:metallocarboxypeptidase activity"/>
    <property type="evidence" value="ECO:0007669"/>
    <property type="project" value="InterPro"/>
</dbReference>
<feature type="active site" description="Proton donor/acceptor" evidence="14">
    <location>
        <position position="395"/>
    </location>
</feature>
<sequence length="460" mass="52633">MNYKIYYFLLITFSVVNAVKDYNGYKVYRVVPRTEDDVKLLEEFRRTSVGEFWDDNLVVNYRVNMMVPGDMQGLFLNSTRQTMIEVEEVIPDLQKAIEDQLKPATGFRSSETFHGYSWDRYHNLETINTWMNTLVQNYPGIVRPVVMGRSVENREIRGIIINYKPEKTNKLMGILEGTLHAREWIAPATVTWIVKEFLTSTDPQVRAMAENIEWHVFPVVNPDGYHYSFTTHRMWRKNRSPESFGTCEGADDDMSHGVDLNRNFDFVWMSVGASNNPCSNTFAGPRAFSEPESRAISQYVLNLKEQGEIIYYLAYHSYTQLIVIPYSHVTGSDVLLANNYADMYEIGIRSADAIAKRYGTVYRVGVSSEILYPISGGSFDWVKKVADVPITFLIELRDLGEYGFLLPPEQIIPNNLETMDGLIEMDRVTKLLGYYSAGAISKVISLSVLILCSMVIVLFN</sequence>
<evidence type="ECO:0000256" key="11">
    <source>
        <dbReference type="ARBA" id="ARBA00023049"/>
    </source>
</evidence>
<evidence type="ECO:0000256" key="16">
    <source>
        <dbReference type="SAM" id="SignalP"/>
    </source>
</evidence>
<dbReference type="InterPro" id="IPR057247">
    <property type="entry name" value="CARBOXYPEPT_ZN_2"/>
</dbReference>
<evidence type="ECO:0000256" key="7">
    <source>
        <dbReference type="ARBA" id="ARBA00022723"/>
    </source>
</evidence>
<evidence type="ECO:0000256" key="2">
    <source>
        <dbReference type="ARBA" id="ARBA00004613"/>
    </source>
</evidence>
<dbReference type="InterPro" id="IPR003146">
    <property type="entry name" value="M14A_act_pep"/>
</dbReference>
<comment type="similarity">
    <text evidence="3 14">Belongs to the peptidase M14 family.</text>
</comment>
<evidence type="ECO:0000256" key="4">
    <source>
        <dbReference type="ARBA" id="ARBA00022525"/>
    </source>
</evidence>
<evidence type="ECO:0000256" key="15">
    <source>
        <dbReference type="SAM" id="Phobius"/>
    </source>
</evidence>
<evidence type="ECO:0000256" key="5">
    <source>
        <dbReference type="ARBA" id="ARBA00022645"/>
    </source>
</evidence>
<comment type="subcellular location">
    <subcellularLocation>
        <location evidence="2">Secreted</location>
    </subcellularLocation>
</comment>
<dbReference type="Gene3D" id="3.30.70.340">
    <property type="entry name" value="Metallocarboxypeptidase-like"/>
    <property type="match status" value="1"/>
</dbReference>
<evidence type="ECO:0000259" key="17">
    <source>
        <dbReference type="PROSITE" id="PS52035"/>
    </source>
</evidence>
<evidence type="ECO:0000256" key="8">
    <source>
        <dbReference type="ARBA" id="ARBA00022729"/>
    </source>
</evidence>
<keyword evidence="15" id="KW-0812">Transmembrane</keyword>
<keyword evidence="10" id="KW-0862">Zinc</keyword>
<dbReference type="SUPFAM" id="SSF54897">
    <property type="entry name" value="Protease propeptides/inhibitors"/>
    <property type="match status" value="1"/>
</dbReference>
<dbReference type="PROSITE" id="PS52035">
    <property type="entry name" value="PEPTIDASE_M14"/>
    <property type="match status" value="1"/>
</dbReference>
<keyword evidence="8 16" id="KW-0732">Signal</keyword>